<evidence type="ECO:0000313" key="14">
    <source>
        <dbReference type="EMBL" id="CAF3919332.1"/>
    </source>
</evidence>
<evidence type="ECO:0000256" key="10">
    <source>
        <dbReference type="ARBA" id="ARBA00023136"/>
    </source>
</evidence>
<evidence type="ECO:0000256" key="4">
    <source>
        <dbReference type="ARBA" id="ARBA00022538"/>
    </source>
</evidence>
<dbReference type="Proteomes" id="UP000682733">
    <property type="component" value="Unassembled WGS sequence"/>
</dbReference>
<evidence type="ECO:0000256" key="9">
    <source>
        <dbReference type="ARBA" id="ARBA00023065"/>
    </source>
</evidence>
<keyword evidence="10 12" id="KW-0472">Membrane</keyword>
<evidence type="ECO:0000256" key="12">
    <source>
        <dbReference type="SAM" id="Phobius"/>
    </source>
</evidence>
<evidence type="ECO:0000256" key="3">
    <source>
        <dbReference type="ARBA" id="ARBA00022448"/>
    </source>
</evidence>
<comment type="similarity">
    <text evidence="2">Belongs to the TMEM38 family.</text>
</comment>
<dbReference type="GO" id="GO:0042802">
    <property type="term" value="F:identical protein binding"/>
    <property type="evidence" value="ECO:0007669"/>
    <property type="project" value="InterPro"/>
</dbReference>
<feature type="transmembrane region" description="Helical" evidence="12">
    <location>
        <begin position="74"/>
        <end position="95"/>
    </location>
</feature>
<dbReference type="EMBL" id="CAJNOK010011155">
    <property type="protein sequence ID" value="CAF1133398.1"/>
    <property type="molecule type" value="Genomic_DNA"/>
</dbReference>
<keyword evidence="3" id="KW-0813">Transport</keyword>
<dbReference type="PANTHER" id="PTHR12454:SF11">
    <property type="entry name" value="GH25683P"/>
    <property type="match status" value="1"/>
</dbReference>
<evidence type="ECO:0000313" key="13">
    <source>
        <dbReference type="EMBL" id="CAF1133398.1"/>
    </source>
</evidence>
<evidence type="ECO:0000256" key="8">
    <source>
        <dbReference type="ARBA" id="ARBA00022989"/>
    </source>
</evidence>
<evidence type="ECO:0000313" key="15">
    <source>
        <dbReference type="Proteomes" id="UP000677228"/>
    </source>
</evidence>
<dbReference type="GO" id="GO:0016020">
    <property type="term" value="C:membrane"/>
    <property type="evidence" value="ECO:0007669"/>
    <property type="project" value="InterPro"/>
</dbReference>
<keyword evidence="4" id="KW-0633">Potassium transport</keyword>
<dbReference type="Proteomes" id="UP000677228">
    <property type="component" value="Unassembled WGS sequence"/>
</dbReference>
<feature type="transmembrane region" description="Helical" evidence="12">
    <location>
        <begin position="167"/>
        <end position="187"/>
    </location>
</feature>
<keyword evidence="5 12" id="KW-0812">Transmembrane</keyword>
<dbReference type="GO" id="GO:0012505">
    <property type="term" value="C:endomembrane system"/>
    <property type="evidence" value="ECO:0007669"/>
    <property type="project" value="UniProtKB-SubCell"/>
</dbReference>
<evidence type="ECO:0000256" key="2">
    <source>
        <dbReference type="ARBA" id="ARBA00005766"/>
    </source>
</evidence>
<gene>
    <name evidence="13" type="ORF">OVA965_LOCUS20767</name>
    <name evidence="14" type="ORF">TMI583_LOCUS21243</name>
</gene>
<evidence type="ECO:0000256" key="11">
    <source>
        <dbReference type="ARBA" id="ARBA00023303"/>
    </source>
</evidence>
<evidence type="ECO:0000256" key="7">
    <source>
        <dbReference type="ARBA" id="ARBA00022958"/>
    </source>
</evidence>
<keyword evidence="7" id="KW-0630">Potassium</keyword>
<dbReference type="EMBL" id="CAJOBA010022925">
    <property type="protein sequence ID" value="CAF3919332.1"/>
    <property type="molecule type" value="Genomic_DNA"/>
</dbReference>
<reference evidence="13" key="1">
    <citation type="submission" date="2021-02" db="EMBL/GenBank/DDBJ databases">
        <authorList>
            <person name="Nowell W R."/>
        </authorList>
    </citation>
    <scope>NUCLEOTIDE SEQUENCE</scope>
</reference>
<feature type="transmembrane region" description="Helical" evidence="12">
    <location>
        <begin position="233"/>
        <end position="252"/>
    </location>
</feature>
<name>A0A8S2EFT8_9BILA</name>
<dbReference type="AlphaFoldDB" id="A0A8S2EFT8"/>
<keyword evidence="6" id="KW-0631">Potassium channel</keyword>
<evidence type="ECO:0000256" key="5">
    <source>
        <dbReference type="ARBA" id="ARBA00022692"/>
    </source>
</evidence>
<dbReference type="PANTHER" id="PTHR12454">
    <property type="entry name" value="TRIMERIC INTRACELLULAR CATION CHANNEL"/>
    <property type="match status" value="1"/>
</dbReference>
<dbReference type="Pfam" id="PF05197">
    <property type="entry name" value="TRIC"/>
    <property type="match status" value="1"/>
</dbReference>
<evidence type="ECO:0000256" key="1">
    <source>
        <dbReference type="ARBA" id="ARBA00004127"/>
    </source>
</evidence>
<accession>A0A8S2EFT8</accession>
<comment type="subcellular location">
    <subcellularLocation>
        <location evidence="1">Endomembrane system</location>
        <topology evidence="1">Multi-pass membrane protein</topology>
    </subcellularLocation>
</comment>
<feature type="transmembrane region" description="Helical" evidence="12">
    <location>
        <begin position="202"/>
        <end position="221"/>
    </location>
</feature>
<feature type="transmembrane region" description="Helical" evidence="12">
    <location>
        <begin position="107"/>
        <end position="128"/>
    </location>
</feature>
<protein>
    <submittedName>
        <fullName evidence="13">Uncharacterized protein</fullName>
    </submittedName>
</protein>
<organism evidence="13 15">
    <name type="scientific">Didymodactylos carnosus</name>
    <dbReference type="NCBI Taxonomy" id="1234261"/>
    <lineage>
        <taxon>Eukaryota</taxon>
        <taxon>Metazoa</taxon>
        <taxon>Spiralia</taxon>
        <taxon>Gnathifera</taxon>
        <taxon>Rotifera</taxon>
        <taxon>Eurotatoria</taxon>
        <taxon>Bdelloidea</taxon>
        <taxon>Philodinida</taxon>
        <taxon>Philodinidae</taxon>
        <taxon>Didymodactylos</taxon>
    </lineage>
</organism>
<dbReference type="GO" id="GO:0005267">
    <property type="term" value="F:potassium channel activity"/>
    <property type="evidence" value="ECO:0007669"/>
    <property type="project" value="UniProtKB-KW"/>
</dbReference>
<dbReference type="InterPro" id="IPR007866">
    <property type="entry name" value="TRIC_channel"/>
</dbReference>
<comment type="caution">
    <text evidence="13">The sequence shown here is derived from an EMBL/GenBank/DDBJ whole genome shotgun (WGS) entry which is preliminary data.</text>
</comment>
<keyword evidence="9" id="KW-0406">Ion transport</keyword>
<sequence>MNIRYTDSLAKTVKRKKINDNCNNKLKEYFERYEHGVLSGTELEIKCGKCVNTVKLPVLCKEQNIQNFSRRHPFSCWLSSMLLCFSGSILANFLLGEPPIKDFQHHQHLILASLCWYLVFYSPFDLIYKLLKFTPIKLFVGIIKEIQRTKKVYDGVQHTLNIYPDSYIISVVIGTVKGSGGSVMVLIDRFVRGVWLPTQHEFLYPTFATKACVIAAIVFTMDRYSLINFDRELIYLCIATAFIYVKIISIFFKQYDPLMPFENLSCGLLFNNWIDAISEAFHRTKTPPGTTSHLLSTTLTPISGSSSSSSTTVISKKDSMNGNLMVNGLQQVKGLDLKKRE</sequence>
<proteinExistence type="inferred from homology"/>
<keyword evidence="11" id="KW-0407">Ion channel</keyword>
<keyword evidence="8 12" id="KW-1133">Transmembrane helix</keyword>
<evidence type="ECO:0000256" key="6">
    <source>
        <dbReference type="ARBA" id="ARBA00022826"/>
    </source>
</evidence>